<protein>
    <submittedName>
        <fullName evidence="9">Uncharacterized protein</fullName>
    </submittedName>
</protein>
<dbReference type="Proteomes" id="UP000604825">
    <property type="component" value="Unassembled WGS sequence"/>
</dbReference>
<dbReference type="Pfam" id="PF00400">
    <property type="entry name" value="WD40"/>
    <property type="match status" value="3"/>
</dbReference>
<feature type="region of interest" description="Disordered" evidence="8">
    <location>
        <begin position="1"/>
        <end position="117"/>
    </location>
</feature>
<keyword evidence="2" id="KW-0813">Transport</keyword>
<accession>A0A811N3X9</accession>
<keyword evidence="3 7" id="KW-0853">WD repeat</keyword>
<dbReference type="Gene3D" id="2.130.10.10">
    <property type="entry name" value="YVTN repeat-like/Quinoprotein amine dehydrogenase"/>
    <property type="match status" value="1"/>
</dbReference>
<dbReference type="InterPro" id="IPR001680">
    <property type="entry name" value="WD40_rpt"/>
</dbReference>
<dbReference type="EMBL" id="CAJGYO010000003">
    <property type="protein sequence ID" value="CAD6220490.1"/>
    <property type="molecule type" value="Genomic_DNA"/>
</dbReference>
<dbReference type="SUPFAM" id="SSF50978">
    <property type="entry name" value="WD40 repeat-like"/>
    <property type="match status" value="1"/>
</dbReference>
<feature type="compositionally biased region" description="Basic and acidic residues" evidence="8">
    <location>
        <begin position="29"/>
        <end position="40"/>
    </location>
</feature>
<comment type="function">
    <text evidence="6">Required for protein transport from the endoplasmic reticulum to the Golgi apparatus.</text>
</comment>
<dbReference type="InterPro" id="IPR015943">
    <property type="entry name" value="WD40/YVTN_repeat-like_dom_sf"/>
</dbReference>
<keyword evidence="4" id="KW-0677">Repeat</keyword>
<dbReference type="OrthoDB" id="1896065at2759"/>
<comment type="caution">
    <text evidence="9">The sequence shown here is derived from an EMBL/GenBank/DDBJ whole genome shotgun (WGS) entry which is preliminary data.</text>
</comment>
<dbReference type="PANTHER" id="PTHR31343">
    <property type="entry name" value="T15D22.8"/>
    <property type="match status" value="1"/>
</dbReference>
<dbReference type="AlphaFoldDB" id="A0A811N3X9"/>
<evidence type="ECO:0000313" key="10">
    <source>
        <dbReference type="Proteomes" id="UP000604825"/>
    </source>
</evidence>
<comment type="similarity">
    <text evidence="1">Belongs to the WD repeat SEC13 family.</text>
</comment>
<evidence type="ECO:0000313" key="9">
    <source>
        <dbReference type="EMBL" id="CAD6220490.1"/>
    </source>
</evidence>
<dbReference type="Pfam" id="PF05623">
    <property type="entry name" value="DUF789"/>
    <property type="match status" value="1"/>
</dbReference>
<feature type="repeat" description="WD" evidence="7">
    <location>
        <begin position="697"/>
        <end position="732"/>
    </location>
</feature>
<dbReference type="PANTHER" id="PTHR31343:SF8">
    <property type="entry name" value="OS07G0246600 PROTEIN"/>
    <property type="match status" value="1"/>
</dbReference>
<dbReference type="SMART" id="SM00320">
    <property type="entry name" value="WD40"/>
    <property type="match status" value="6"/>
</dbReference>
<proteinExistence type="inferred from homology"/>
<sequence length="793" mass="85902">MSGPSGASSSRGVGVVVDRFYSPPHVRRQQQEEQLQRLKDLAQGQGQQRPSSPAAGTLTPRAAARQQKTPPAETPAPVKEPERRAAAAPSKPPPVSAPPASTAKAADAATAAPPPAALDEAGNLDRFLSSTTPSVPVHYLPKTSMRGWRIADVTNSRPYFCLGDLWEAFKEWSFYGAGVPLVLSGSESVIQYYVPYLSGIQLYADPSKLSSRTRHPWEESDGESMDTSSEGSSETDADRLRSSTVEATCQLDGGFQRDGDEMHSPSTRPIFEYLETDPPFGREPLTDKVSVLASKFPDLKTFRSCDLLPTSWMSVAWYPIYRIPTGPTLKDLDACFLTFHYLSTPSKDTDPSTPACLSFGGLNCCMNAAGKLTLPVFGLASYKLKSSIWSSNRPEEQQLAASLMQTADDWLRHRQWLSVRSVDGTVFGSESRRDGDRRGDRIWISVAAPSLAAVTLALSISNNGDALPHPRCWRDLGSLDKTCEQGSSIVQFGNMSSKKIELDHKDFVHDSAIDYYGKRLATASSDSTVKIVNIGAANAPSQVLATLSGHYGPVWRVAWAHPKYGAILASCSYDGHVIIWKEDARGNWSQVHVFSDQKSSVNSIAWAPYEVGLCLACASSGGRISILTMRSDGGWDTSTIERAHPVGATAISWAPATASLAGAGELVYKLVSGGFDSVVKVWGFNNGSWKLESALVSDMHTDCVRDVAWAPVLGLAKSTIASGSQDGKVVIWTKGKDGDKWEGKLMRDFGSPVWRVSWSLTGNILSIAAGENNITLWKEGSDGQWEEVMKVEP</sequence>
<evidence type="ECO:0000256" key="2">
    <source>
        <dbReference type="ARBA" id="ARBA00022448"/>
    </source>
</evidence>
<keyword evidence="5" id="KW-0653">Protein transport</keyword>
<name>A0A811N3X9_9POAL</name>
<evidence type="ECO:0000256" key="3">
    <source>
        <dbReference type="ARBA" id="ARBA00022574"/>
    </source>
</evidence>
<evidence type="ECO:0000256" key="4">
    <source>
        <dbReference type="ARBA" id="ARBA00022737"/>
    </source>
</evidence>
<evidence type="ECO:0000256" key="5">
    <source>
        <dbReference type="ARBA" id="ARBA00022927"/>
    </source>
</evidence>
<keyword evidence="10" id="KW-1185">Reference proteome</keyword>
<reference evidence="9" key="1">
    <citation type="submission" date="2020-10" db="EMBL/GenBank/DDBJ databases">
        <authorList>
            <person name="Han B."/>
            <person name="Lu T."/>
            <person name="Zhao Q."/>
            <person name="Huang X."/>
            <person name="Zhao Y."/>
        </authorList>
    </citation>
    <scope>NUCLEOTIDE SEQUENCE</scope>
</reference>
<feature type="repeat" description="WD" evidence="7">
    <location>
        <begin position="547"/>
        <end position="581"/>
    </location>
</feature>
<dbReference type="InterPro" id="IPR036322">
    <property type="entry name" value="WD40_repeat_dom_sf"/>
</dbReference>
<feature type="region of interest" description="Disordered" evidence="8">
    <location>
        <begin position="211"/>
        <end position="243"/>
    </location>
</feature>
<dbReference type="InterPro" id="IPR008507">
    <property type="entry name" value="DUF789"/>
</dbReference>
<feature type="compositionally biased region" description="Low complexity" evidence="8">
    <location>
        <begin position="98"/>
        <end position="117"/>
    </location>
</feature>
<dbReference type="GO" id="GO:0015031">
    <property type="term" value="P:protein transport"/>
    <property type="evidence" value="ECO:0007669"/>
    <property type="project" value="UniProtKB-KW"/>
</dbReference>
<feature type="compositionally biased region" description="Low complexity" evidence="8">
    <location>
        <begin position="1"/>
        <end position="17"/>
    </location>
</feature>
<evidence type="ECO:0000256" key="8">
    <source>
        <dbReference type="SAM" id="MobiDB-lite"/>
    </source>
</evidence>
<dbReference type="PROSITE" id="PS50082">
    <property type="entry name" value="WD_REPEATS_2"/>
    <property type="match status" value="2"/>
</dbReference>
<evidence type="ECO:0000256" key="1">
    <source>
        <dbReference type="ARBA" id="ARBA00010102"/>
    </source>
</evidence>
<feature type="compositionally biased region" description="Polar residues" evidence="8">
    <location>
        <begin position="225"/>
        <end position="234"/>
    </location>
</feature>
<gene>
    <name evidence="9" type="ORF">NCGR_LOCUS13955</name>
</gene>
<evidence type="ECO:0000256" key="7">
    <source>
        <dbReference type="PROSITE-ProRule" id="PRU00221"/>
    </source>
</evidence>
<organism evidence="9 10">
    <name type="scientific">Miscanthus lutarioriparius</name>
    <dbReference type="NCBI Taxonomy" id="422564"/>
    <lineage>
        <taxon>Eukaryota</taxon>
        <taxon>Viridiplantae</taxon>
        <taxon>Streptophyta</taxon>
        <taxon>Embryophyta</taxon>
        <taxon>Tracheophyta</taxon>
        <taxon>Spermatophyta</taxon>
        <taxon>Magnoliopsida</taxon>
        <taxon>Liliopsida</taxon>
        <taxon>Poales</taxon>
        <taxon>Poaceae</taxon>
        <taxon>PACMAD clade</taxon>
        <taxon>Panicoideae</taxon>
        <taxon>Andropogonodae</taxon>
        <taxon>Andropogoneae</taxon>
        <taxon>Saccharinae</taxon>
        <taxon>Miscanthus</taxon>
    </lineage>
</organism>
<evidence type="ECO:0000256" key="6">
    <source>
        <dbReference type="ARBA" id="ARBA00060100"/>
    </source>
</evidence>
<dbReference type="FunFam" id="2.130.10.10:FF:000017">
    <property type="entry name" value="SEC13 homolog (S. cerevisiae)"/>
    <property type="match status" value="1"/>
</dbReference>